<dbReference type="EMBL" id="QEKY01000004">
    <property type="protein sequence ID" value="PVZ12708.1"/>
    <property type="molecule type" value="Genomic_DNA"/>
</dbReference>
<dbReference type="Proteomes" id="UP000245462">
    <property type="component" value="Unassembled WGS sequence"/>
</dbReference>
<protein>
    <submittedName>
        <fullName evidence="1">Uncharacterized protein</fullName>
    </submittedName>
</protein>
<proteinExistence type="predicted"/>
<dbReference type="AlphaFoldDB" id="A0A2U1FKJ1"/>
<evidence type="ECO:0000313" key="1">
    <source>
        <dbReference type="EMBL" id="PVZ12708.1"/>
    </source>
</evidence>
<sequence length="174" mass="19081">MEANSLREEELIVFGEHNVRAGGLTIGRLVAHFDWTDYFAAVGIIGTYPAILYTHEEADVLYESVTALLGGWIAAADPTIDFSLLFEDGADGKPVGDLEIVLTTQWSDADAAPSRLSMYRLGCRLLKAGATWLAEQEAYGSRVVCDEKEISRQPSGEGLRLTGRWTLRVEESEA</sequence>
<dbReference type="OrthoDB" id="1013694at2"/>
<accession>A0A2U1FKJ1</accession>
<comment type="caution">
    <text evidence="1">The sequence shown here is derived from an EMBL/GenBank/DDBJ whole genome shotgun (WGS) entry which is preliminary data.</text>
</comment>
<organism evidence="1 2">
    <name type="scientific">Porphyromonas loveana</name>
    <dbReference type="NCBI Taxonomy" id="1884669"/>
    <lineage>
        <taxon>Bacteria</taxon>
        <taxon>Pseudomonadati</taxon>
        <taxon>Bacteroidota</taxon>
        <taxon>Bacteroidia</taxon>
        <taxon>Bacteroidales</taxon>
        <taxon>Porphyromonadaceae</taxon>
        <taxon>Porphyromonas</taxon>
    </lineage>
</organism>
<dbReference type="GeneID" id="94550244"/>
<name>A0A2U1FKJ1_9PORP</name>
<dbReference type="RefSeq" id="WP_116678798.1">
    <property type="nucleotide sequence ID" value="NZ_JBGXZY010000115.1"/>
</dbReference>
<evidence type="ECO:0000313" key="2">
    <source>
        <dbReference type="Proteomes" id="UP000245462"/>
    </source>
</evidence>
<keyword evidence="2" id="KW-1185">Reference proteome</keyword>
<gene>
    <name evidence="1" type="ORF">C7382_10415</name>
</gene>
<reference evidence="1 2" key="1">
    <citation type="submission" date="2018-04" db="EMBL/GenBank/DDBJ databases">
        <title>Genomic Encyclopedia of Type Strains, Phase IV (KMG-IV): sequencing the most valuable type-strain genomes for metagenomic binning, comparative biology and taxonomic classification.</title>
        <authorList>
            <person name="Goeker M."/>
        </authorList>
    </citation>
    <scope>NUCLEOTIDE SEQUENCE [LARGE SCALE GENOMIC DNA]</scope>
    <source>
        <strain evidence="1 2">DSM 28520</strain>
    </source>
</reference>